<keyword evidence="3" id="KW-1185">Reference proteome</keyword>
<dbReference type="Proteomes" id="UP001499993">
    <property type="component" value="Unassembled WGS sequence"/>
</dbReference>
<organism evidence="2 3">
    <name type="scientific">Streptomonospora halophila</name>
    <dbReference type="NCBI Taxonomy" id="427369"/>
    <lineage>
        <taxon>Bacteria</taxon>
        <taxon>Bacillati</taxon>
        <taxon>Actinomycetota</taxon>
        <taxon>Actinomycetes</taxon>
        <taxon>Streptosporangiales</taxon>
        <taxon>Nocardiopsidaceae</taxon>
        <taxon>Streptomonospora</taxon>
    </lineage>
</organism>
<sequence>MPTDAHAEPPAPHVAVNRAFWDEGAAAYFATLAPGQWSRAEPAWGHWAVPESRLRLLPDEPAGTAAVELGCGTGYVSAWLARAGARPVGVDVSAAQLDTARRMQRRFGIDFPLVLGDAENVPCGDGVFGLAISEHGASLWCDPHRWIPEAARLLAPGGRLVFLRYSPLFARCRPEEGRAGAALRRRQFGLRRLEWGGSVEFTLPHGDMLRLLHSCGFEVEDLIEIEAPADAGYDYPYLSADWARSWPGEEVWKARLKG</sequence>
<evidence type="ECO:0000259" key="1">
    <source>
        <dbReference type="Pfam" id="PF08241"/>
    </source>
</evidence>
<dbReference type="Gene3D" id="3.40.50.150">
    <property type="entry name" value="Vaccinia Virus protein VP39"/>
    <property type="match status" value="1"/>
</dbReference>
<name>A0ABP9GYW3_9ACTN</name>
<dbReference type="Pfam" id="PF08241">
    <property type="entry name" value="Methyltransf_11"/>
    <property type="match status" value="1"/>
</dbReference>
<dbReference type="InterPro" id="IPR029063">
    <property type="entry name" value="SAM-dependent_MTases_sf"/>
</dbReference>
<dbReference type="EMBL" id="BAABIK010000047">
    <property type="protein sequence ID" value="GAA4957456.1"/>
    <property type="molecule type" value="Genomic_DNA"/>
</dbReference>
<feature type="domain" description="Methyltransferase type 11" evidence="1">
    <location>
        <begin position="68"/>
        <end position="162"/>
    </location>
</feature>
<proteinExistence type="predicted"/>
<dbReference type="InterPro" id="IPR013216">
    <property type="entry name" value="Methyltransf_11"/>
</dbReference>
<dbReference type="CDD" id="cd02440">
    <property type="entry name" value="AdoMet_MTases"/>
    <property type="match status" value="1"/>
</dbReference>
<gene>
    <name evidence="2" type="ORF">GCM10023224_49190</name>
</gene>
<protein>
    <recommendedName>
        <fullName evidence="1">Methyltransferase type 11 domain-containing protein</fullName>
    </recommendedName>
</protein>
<reference evidence="3" key="1">
    <citation type="journal article" date="2019" name="Int. J. Syst. Evol. Microbiol.">
        <title>The Global Catalogue of Microorganisms (GCM) 10K type strain sequencing project: providing services to taxonomists for standard genome sequencing and annotation.</title>
        <authorList>
            <consortium name="The Broad Institute Genomics Platform"/>
            <consortium name="The Broad Institute Genome Sequencing Center for Infectious Disease"/>
            <person name="Wu L."/>
            <person name="Ma J."/>
        </authorList>
    </citation>
    <scope>NUCLEOTIDE SEQUENCE [LARGE SCALE GENOMIC DNA]</scope>
    <source>
        <strain evidence="3">JCM 18123</strain>
    </source>
</reference>
<comment type="caution">
    <text evidence="2">The sequence shown here is derived from an EMBL/GenBank/DDBJ whole genome shotgun (WGS) entry which is preliminary data.</text>
</comment>
<evidence type="ECO:0000313" key="2">
    <source>
        <dbReference type="EMBL" id="GAA4957456.1"/>
    </source>
</evidence>
<dbReference type="RefSeq" id="WP_345559292.1">
    <property type="nucleotide sequence ID" value="NZ_BAABIK010000047.1"/>
</dbReference>
<dbReference type="PANTHER" id="PTHR43591">
    <property type="entry name" value="METHYLTRANSFERASE"/>
    <property type="match status" value="1"/>
</dbReference>
<accession>A0ABP9GYW3</accession>
<dbReference type="SUPFAM" id="SSF53335">
    <property type="entry name" value="S-adenosyl-L-methionine-dependent methyltransferases"/>
    <property type="match status" value="1"/>
</dbReference>
<evidence type="ECO:0000313" key="3">
    <source>
        <dbReference type="Proteomes" id="UP001499993"/>
    </source>
</evidence>